<dbReference type="InterPro" id="IPR000847">
    <property type="entry name" value="LysR_HTH_N"/>
</dbReference>
<dbReference type="CDD" id="cd08422">
    <property type="entry name" value="PBP2_CrgA_like"/>
    <property type="match status" value="1"/>
</dbReference>
<dbReference type="SUPFAM" id="SSF53850">
    <property type="entry name" value="Periplasmic binding protein-like II"/>
    <property type="match status" value="1"/>
</dbReference>
<organism evidence="6 7">
    <name type="scientific">Cupriavidus basilensis</name>
    <dbReference type="NCBI Taxonomy" id="68895"/>
    <lineage>
        <taxon>Bacteria</taxon>
        <taxon>Pseudomonadati</taxon>
        <taxon>Pseudomonadota</taxon>
        <taxon>Betaproteobacteria</taxon>
        <taxon>Burkholderiales</taxon>
        <taxon>Burkholderiaceae</taxon>
        <taxon>Cupriavidus</taxon>
    </lineage>
</organism>
<proteinExistence type="inferred from homology"/>
<dbReference type="PRINTS" id="PR00039">
    <property type="entry name" value="HTHLYSR"/>
</dbReference>
<dbReference type="PROSITE" id="PS50931">
    <property type="entry name" value="HTH_LYSR"/>
    <property type="match status" value="1"/>
</dbReference>
<protein>
    <submittedName>
        <fullName evidence="6">LysR family transcriptional regulator</fullName>
    </submittedName>
</protein>
<comment type="similarity">
    <text evidence="1">Belongs to the LysR transcriptional regulatory family.</text>
</comment>
<dbReference type="Gene3D" id="3.40.190.290">
    <property type="match status" value="1"/>
</dbReference>
<gene>
    <name evidence="6" type="ORF">F7R26_032270</name>
</gene>
<evidence type="ECO:0000256" key="1">
    <source>
        <dbReference type="ARBA" id="ARBA00009437"/>
    </source>
</evidence>
<dbReference type="InterPro" id="IPR036388">
    <property type="entry name" value="WH-like_DNA-bd_sf"/>
</dbReference>
<evidence type="ECO:0000313" key="7">
    <source>
        <dbReference type="Proteomes" id="UP000397656"/>
    </source>
</evidence>
<dbReference type="GO" id="GO:0006351">
    <property type="term" value="P:DNA-templated transcription"/>
    <property type="evidence" value="ECO:0007669"/>
    <property type="project" value="TreeGrafter"/>
</dbReference>
<dbReference type="InterPro" id="IPR036390">
    <property type="entry name" value="WH_DNA-bd_sf"/>
</dbReference>
<evidence type="ECO:0000256" key="2">
    <source>
        <dbReference type="ARBA" id="ARBA00023015"/>
    </source>
</evidence>
<dbReference type="PANTHER" id="PTHR30537">
    <property type="entry name" value="HTH-TYPE TRANSCRIPTIONAL REGULATOR"/>
    <property type="match status" value="1"/>
</dbReference>
<dbReference type="Gene3D" id="1.10.10.10">
    <property type="entry name" value="Winged helix-like DNA-binding domain superfamily/Winged helix DNA-binding domain"/>
    <property type="match status" value="1"/>
</dbReference>
<feature type="domain" description="HTH lysR-type" evidence="5">
    <location>
        <begin position="13"/>
        <end position="64"/>
    </location>
</feature>
<reference evidence="6 7" key="1">
    <citation type="submission" date="2020-10" db="EMBL/GenBank/DDBJ databases">
        <title>Complete genome sequence of Cupriavidus basilensis CCUG 49340T.</title>
        <authorList>
            <person name="Salva-Serra F."/>
            <person name="Donoso R.A."/>
            <person name="Cho K.H."/>
            <person name="Yoo J.A."/>
            <person name="Lee K."/>
            <person name="Yoon S.-H."/>
            <person name="Perez-Pantoja D."/>
            <person name="Moore E.R.B."/>
        </authorList>
    </citation>
    <scope>NUCLEOTIDE SEQUENCE [LARGE SCALE GENOMIC DNA]</scope>
    <source>
        <strain evidence="7">CCUG 49340</strain>
    </source>
</reference>
<sequence length="306" mass="33913">MKDLDTSKLNTVELFCAAAKAQSFTAAAACLGTTPSAISKAVRRLENRLGIKLFQRTTRAIRLTDDGLAYYKTCHQALESIQEVEQALTCHSRPRGVLRISLPYSYGIKRVIPLIPRYVERYMGQVRIEVSLSNSLANFVKQDFDMAIRLGPIADSRLVVRRLHEAQFRVVATPAYLRQHDVPRSPDDLRQHNCLGLLMPDSGRVLPWTFSAEGNAKSEVAIRSSMTFDHPLGTLAAVLSDAGIAQLLDFTVDDDLRSGRLVEVLADVRPPAQAVSAVYPSSRNLSAKVRTFLDFLLEAVDERNCG</sequence>
<keyword evidence="2" id="KW-0805">Transcription regulation</keyword>
<dbReference type="Proteomes" id="UP000397656">
    <property type="component" value="Chromosome 2"/>
</dbReference>
<evidence type="ECO:0000256" key="3">
    <source>
        <dbReference type="ARBA" id="ARBA00023125"/>
    </source>
</evidence>
<dbReference type="GO" id="GO:0003700">
    <property type="term" value="F:DNA-binding transcription factor activity"/>
    <property type="evidence" value="ECO:0007669"/>
    <property type="project" value="InterPro"/>
</dbReference>
<accession>A0A643FX64</accession>
<dbReference type="InterPro" id="IPR005119">
    <property type="entry name" value="LysR_subst-bd"/>
</dbReference>
<dbReference type="FunFam" id="1.10.10.10:FF:000001">
    <property type="entry name" value="LysR family transcriptional regulator"/>
    <property type="match status" value="1"/>
</dbReference>
<dbReference type="Pfam" id="PF00126">
    <property type="entry name" value="HTH_1"/>
    <property type="match status" value="1"/>
</dbReference>
<dbReference type="Pfam" id="PF03466">
    <property type="entry name" value="LysR_substrate"/>
    <property type="match status" value="1"/>
</dbReference>
<evidence type="ECO:0000256" key="4">
    <source>
        <dbReference type="ARBA" id="ARBA00023163"/>
    </source>
</evidence>
<keyword evidence="3" id="KW-0238">DNA-binding</keyword>
<name>A0A643FX64_9BURK</name>
<dbReference type="AlphaFoldDB" id="A0A643FX64"/>
<dbReference type="EMBL" id="CP062804">
    <property type="protein sequence ID" value="QOT79404.1"/>
    <property type="molecule type" value="Genomic_DNA"/>
</dbReference>
<evidence type="ECO:0000259" key="5">
    <source>
        <dbReference type="PROSITE" id="PS50931"/>
    </source>
</evidence>
<evidence type="ECO:0000313" key="6">
    <source>
        <dbReference type="EMBL" id="QOT79404.1"/>
    </source>
</evidence>
<dbReference type="RefSeq" id="WP_150986690.1">
    <property type="nucleotide sequence ID" value="NZ_CP062804.1"/>
</dbReference>
<dbReference type="SUPFAM" id="SSF46785">
    <property type="entry name" value="Winged helix' DNA-binding domain"/>
    <property type="match status" value="1"/>
</dbReference>
<dbReference type="GO" id="GO:0043565">
    <property type="term" value="F:sequence-specific DNA binding"/>
    <property type="evidence" value="ECO:0007669"/>
    <property type="project" value="TreeGrafter"/>
</dbReference>
<dbReference type="PANTHER" id="PTHR30537:SF5">
    <property type="entry name" value="HTH-TYPE TRANSCRIPTIONAL ACTIVATOR TTDR-RELATED"/>
    <property type="match status" value="1"/>
</dbReference>
<keyword evidence="4" id="KW-0804">Transcription</keyword>
<dbReference type="InterPro" id="IPR058163">
    <property type="entry name" value="LysR-type_TF_proteobact-type"/>
</dbReference>
<dbReference type="GeneID" id="98405643"/>